<evidence type="ECO:0000313" key="2">
    <source>
        <dbReference type="EMBL" id="KAK3057121.1"/>
    </source>
</evidence>
<evidence type="ECO:0000313" key="3">
    <source>
        <dbReference type="Proteomes" id="UP001271007"/>
    </source>
</evidence>
<proteinExistence type="predicted"/>
<sequence length="723" mass="78817">MNSPPSRQAILPLPRAGLWRCIEPQSASCITRLALPQRWDERRAFSSVHHWRQGIAAVEHEDTDTSRPPPGLTLSAQARKLPVVCPGCGAPSQTVDADVAGFYGSKRALKATEKSASESVEDEVFNAALKSGLLADSQPSAPTPQQPAQTPIIPICDRCHNLLYQSKGASIIHPSIQSIQQIIEESPHKHNHMYHVLDAADFPLSLIPNLITSLQLPRLRTQNRRSKSLHYVRGRVAEVSFIITRSDLLAPKKEQVDGLVPYLREVLRSALGRSGRDVRLGNVRCVSAHRGWWTKTLKEEVWEKGGAGWVVGKVNVGKSALFEAVFPKGRKEEGANVRAIREAEESGAGGGVAALRGGSDGVRSAVDDKTDGFAALPGELHEPRDDTTVKYESNSFRETELDIRDQKLEEDDDEVLLDDDSLLPPAQPETAFPRMPLVSSLPGTTASPIRIPFGGGKGELIDLPGVHRTSLDTHVKPEHRGELIMKSRIVPQQHTIKPGQSLLLGGLIRITPKLEKDENVVMLAYPFVPLDPHVSSTEKAHAIQTGTYLETNEPYAGTVPTIATPTAQAKMKQAGTFQLEWDVTKRRAGPLTDPAAGKQKASTLPFVVYGADILIEGVGWVELTCQVRAGRKAFVSEPVRDGFGEGTVRREVAAGVPEVEIWTPQGGFVGIRRPMNAWLLGGPKKTAKHARRGRPRQTISMKKRQEGGARGGARINDAFTGHL</sequence>
<dbReference type="AlphaFoldDB" id="A0AAJ0LVS1"/>
<name>A0AAJ0LVS1_9PEZI</name>
<dbReference type="GO" id="GO:0005739">
    <property type="term" value="C:mitochondrion"/>
    <property type="evidence" value="ECO:0007669"/>
    <property type="project" value="TreeGrafter"/>
</dbReference>
<feature type="compositionally biased region" description="Basic residues" evidence="1">
    <location>
        <begin position="685"/>
        <end position="695"/>
    </location>
</feature>
<organism evidence="2 3">
    <name type="scientific">Extremus antarcticus</name>
    <dbReference type="NCBI Taxonomy" id="702011"/>
    <lineage>
        <taxon>Eukaryota</taxon>
        <taxon>Fungi</taxon>
        <taxon>Dikarya</taxon>
        <taxon>Ascomycota</taxon>
        <taxon>Pezizomycotina</taxon>
        <taxon>Dothideomycetes</taxon>
        <taxon>Dothideomycetidae</taxon>
        <taxon>Mycosphaerellales</taxon>
        <taxon>Extremaceae</taxon>
        <taxon>Extremus</taxon>
    </lineage>
</organism>
<keyword evidence="3" id="KW-1185">Reference proteome</keyword>
<dbReference type="Gene3D" id="3.40.50.300">
    <property type="entry name" value="P-loop containing nucleotide triphosphate hydrolases"/>
    <property type="match status" value="1"/>
</dbReference>
<dbReference type="Proteomes" id="UP001271007">
    <property type="component" value="Unassembled WGS sequence"/>
</dbReference>
<dbReference type="InterPro" id="IPR027417">
    <property type="entry name" value="P-loop_NTPase"/>
</dbReference>
<dbReference type="SUPFAM" id="SSF52540">
    <property type="entry name" value="P-loop containing nucleoside triphosphate hydrolases"/>
    <property type="match status" value="1"/>
</dbReference>
<gene>
    <name evidence="2" type="primary">GEP3</name>
    <name evidence="2" type="ORF">LTR09_002160</name>
</gene>
<dbReference type="PANTHER" id="PTHR46434">
    <property type="entry name" value="GENETIC INTERACTOR OF PROHIBITINS 3, MITOCHONDRIAL"/>
    <property type="match status" value="1"/>
</dbReference>
<evidence type="ECO:0000256" key="1">
    <source>
        <dbReference type="SAM" id="MobiDB-lite"/>
    </source>
</evidence>
<protein>
    <submittedName>
        <fullName evidence="2">Mitochondrial ribosome small subunit biogenesis protein</fullName>
    </submittedName>
</protein>
<dbReference type="PANTHER" id="PTHR46434:SF1">
    <property type="entry name" value="GENETIC INTERACTOR OF PROHIBITINS 3, MITOCHONDRIAL"/>
    <property type="match status" value="1"/>
</dbReference>
<dbReference type="EMBL" id="JAWDJX010000004">
    <property type="protein sequence ID" value="KAK3057121.1"/>
    <property type="molecule type" value="Genomic_DNA"/>
</dbReference>
<reference evidence="2" key="1">
    <citation type="submission" date="2023-04" db="EMBL/GenBank/DDBJ databases">
        <title>Black Yeasts Isolated from many extreme environments.</title>
        <authorList>
            <person name="Coleine C."/>
            <person name="Stajich J.E."/>
            <person name="Selbmann L."/>
        </authorList>
    </citation>
    <scope>NUCLEOTIDE SEQUENCE</scope>
    <source>
        <strain evidence="2">CCFEE 5312</strain>
    </source>
</reference>
<feature type="region of interest" description="Disordered" evidence="1">
    <location>
        <begin position="684"/>
        <end position="723"/>
    </location>
</feature>
<comment type="caution">
    <text evidence="2">The sequence shown here is derived from an EMBL/GenBank/DDBJ whole genome shotgun (WGS) entry which is preliminary data.</text>
</comment>
<accession>A0AAJ0LVS1</accession>
<dbReference type="InterPro" id="IPR050896">
    <property type="entry name" value="Mito_lipid_metab_GTPase"/>
</dbReference>